<protein>
    <submittedName>
        <fullName evidence="2">Uncharacterized protein</fullName>
    </submittedName>
</protein>
<evidence type="ECO:0000256" key="1">
    <source>
        <dbReference type="SAM" id="MobiDB-lite"/>
    </source>
</evidence>
<evidence type="ECO:0000313" key="3">
    <source>
        <dbReference type="Proteomes" id="UP001066276"/>
    </source>
</evidence>
<feature type="region of interest" description="Disordered" evidence="1">
    <location>
        <begin position="1"/>
        <end position="57"/>
    </location>
</feature>
<dbReference type="Proteomes" id="UP001066276">
    <property type="component" value="Chromosome 12"/>
</dbReference>
<feature type="compositionally biased region" description="Basic and acidic residues" evidence="1">
    <location>
        <begin position="99"/>
        <end position="115"/>
    </location>
</feature>
<feature type="region of interest" description="Disordered" evidence="1">
    <location>
        <begin position="99"/>
        <end position="124"/>
    </location>
</feature>
<accession>A0AAV7L6K9</accession>
<feature type="compositionally biased region" description="Basic and acidic residues" evidence="1">
    <location>
        <begin position="42"/>
        <end position="57"/>
    </location>
</feature>
<keyword evidence="3" id="KW-1185">Reference proteome</keyword>
<evidence type="ECO:0000313" key="2">
    <source>
        <dbReference type="EMBL" id="KAJ1084238.1"/>
    </source>
</evidence>
<organism evidence="2 3">
    <name type="scientific">Pleurodeles waltl</name>
    <name type="common">Iberian ribbed newt</name>
    <dbReference type="NCBI Taxonomy" id="8319"/>
    <lineage>
        <taxon>Eukaryota</taxon>
        <taxon>Metazoa</taxon>
        <taxon>Chordata</taxon>
        <taxon>Craniata</taxon>
        <taxon>Vertebrata</taxon>
        <taxon>Euteleostomi</taxon>
        <taxon>Amphibia</taxon>
        <taxon>Batrachia</taxon>
        <taxon>Caudata</taxon>
        <taxon>Salamandroidea</taxon>
        <taxon>Salamandridae</taxon>
        <taxon>Pleurodelinae</taxon>
        <taxon>Pleurodeles</taxon>
    </lineage>
</organism>
<reference evidence="2" key="1">
    <citation type="journal article" date="2022" name="bioRxiv">
        <title>Sequencing and chromosome-scale assembly of the giantPleurodeles waltlgenome.</title>
        <authorList>
            <person name="Brown T."/>
            <person name="Elewa A."/>
            <person name="Iarovenko S."/>
            <person name="Subramanian E."/>
            <person name="Araus A.J."/>
            <person name="Petzold A."/>
            <person name="Susuki M."/>
            <person name="Suzuki K.-i.T."/>
            <person name="Hayashi T."/>
            <person name="Toyoda A."/>
            <person name="Oliveira C."/>
            <person name="Osipova E."/>
            <person name="Leigh N.D."/>
            <person name="Simon A."/>
            <person name="Yun M.H."/>
        </authorList>
    </citation>
    <scope>NUCLEOTIDE SEQUENCE</scope>
    <source>
        <strain evidence="2">20211129_DDA</strain>
        <tissue evidence="2">Liver</tissue>
    </source>
</reference>
<name>A0AAV7L6K9_PLEWA</name>
<gene>
    <name evidence="2" type="ORF">NDU88_004390</name>
</gene>
<comment type="caution">
    <text evidence="2">The sequence shown here is derived from an EMBL/GenBank/DDBJ whole genome shotgun (WGS) entry which is preliminary data.</text>
</comment>
<dbReference type="AlphaFoldDB" id="A0AAV7L6K9"/>
<sequence>MMAAAWVAEECGDHEGVPSSVASGSANPIPPPLVPVAQGGGKDCRGGRCPRSERETTEDLHSCINRAECCPVSRQEIATTAKELKREVVELEQRVDTVERNHDAQAEELDHHRQDLLTFQDGNR</sequence>
<proteinExistence type="predicted"/>
<dbReference type="EMBL" id="JANPWB010000016">
    <property type="protein sequence ID" value="KAJ1084238.1"/>
    <property type="molecule type" value="Genomic_DNA"/>
</dbReference>